<evidence type="ECO:0000256" key="2">
    <source>
        <dbReference type="ARBA" id="ARBA00022670"/>
    </source>
</evidence>
<evidence type="ECO:0000256" key="5">
    <source>
        <dbReference type="ARBA" id="ARBA00022807"/>
    </source>
</evidence>
<evidence type="ECO:0000313" key="7">
    <source>
        <dbReference type="EMBL" id="PRC92503.1"/>
    </source>
</evidence>
<keyword evidence="8" id="KW-1185">Reference proteome</keyword>
<organism evidence="7 8">
    <name type="scientific">Solimicrobium silvestre</name>
    <dbReference type="NCBI Taxonomy" id="2099400"/>
    <lineage>
        <taxon>Bacteria</taxon>
        <taxon>Pseudomonadati</taxon>
        <taxon>Pseudomonadota</taxon>
        <taxon>Betaproteobacteria</taxon>
        <taxon>Burkholderiales</taxon>
        <taxon>Oxalobacteraceae</taxon>
        <taxon>Solimicrobium</taxon>
    </lineage>
</organism>
<keyword evidence="2" id="KW-0645">Protease</keyword>
<comment type="caution">
    <text evidence="7">The sequence shown here is derived from an EMBL/GenBank/DDBJ whole genome shotgun (WGS) entry which is preliminary data.</text>
</comment>
<accession>A0A2S9GXR5</accession>
<keyword evidence="5" id="KW-0788">Thiol protease</keyword>
<keyword evidence="4" id="KW-0378">Hydrolase</keyword>
<feature type="domain" description="NlpC/P60" evidence="6">
    <location>
        <begin position="107"/>
        <end position="233"/>
    </location>
</feature>
<dbReference type="EMBL" id="PUGF01000013">
    <property type="protein sequence ID" value="PRC92503.1"/>
    <property type="molecule type" value="Genomic_DNA"/>
</dbReference>
<evidence type="ECO:0000256" key="1">
    <source>
        <dbReference type="ARBA" id="ARBA00007074"/>
    </source>
</evidence>
<dbReference type="PANTHER" id="PTHR47360">
    <property type="entry name" value="MUREIN DD-ENDOPEPTIDASE MEPS/MUREIN LD-CARBOXYPEPTIDASE"/>
    <property type="match status" value="1"/>
</dbReference>
<reference evidence="7 8" key="1">
    <citation type="submission" date="2018-02" db="EMBL/GenBank/DDBJ databases">
        <title>Solimicrobium silvestre gen. nov., sp. nov., isolated from alpine forest soil.</title>
        <authorList>
            <person name="Margesin R."/>
            <person name="Albuquerque L."/>
            <person name="Zhang D.-C."/>
            <person name="Froufe H.J.C."/>
            <person name="Severino R."/>
            <person name="Roxo I."/>
            <person name="Egas C."/>
            <person name="Da Costa M.S."/>
        </authorList>
    </citation>
    <scope>NUCLEOTIDE SEQUENCE [LARGE SCALE GENOMIC DNA]</scope>
    <source>
        <strain evidence="7 8">S20-91</strain>
    </source>
</reference>
<comment type="similarity">
    <text evidence="1">Belongs to the peptidase C40 family.</text>
</comment>
<dbReference type="InterPro" id="IPR052062">
    <property type="entry name" value="Murein_DD/LD_carboxypeptidase"/>
</dbReference>
<dbReference type="AlphaFoldDB" id="A0A2S9GXR5"/>
<evidence type="ECO:0000313" key="8">
    <source>
        <dbReference type="Proteomes" id="UP000237839"/>
    </source>
</evidence>
<sequence>MYKPSPLQLKKLGNKSYMVRIEPNLWIPATFARAMQLTDILRFPEDGYSNFSPSRKDSLRQSQIESNEVVRVLGHHEQHILIMKSDKVLGWVLQNEVEISPEIKAFDPVTSMKLSTGEFFDLWSGTPYVWGGITRIGIDCSGLAQCYFRDVLDRCIPKNTFDQRRSGTSKDLANISKHDLIFCTRIGGRGTHHVGIYVDGDVWHAHRDHGVIRQSLSDFLVDYQVLEVVNRIKD</sequence>
<dbReference type="Proteomes" id="UP000237839">
    <property type="component" value="Unassembled WGS sequence"/>
</dbReference>
<protein>
    <submittedName>
        <fullName evidence="7">NlpC/P60 family</fullName>
    </submittedName>
</protein>
<dbReference type="Gene3D" id="3.90.1720.10">
    <property type="entry name" value="endopeptidase domain like (from Nostoc punctiforme)"/>
    <property type="match status" value="1"/>
</dbReference>
<dbReference type="RefSeq" id="WP_105532622.1">
    <property type="nucleotide sequence ID" value="NZ_PUGF01000013.1"/>
</dbReference>
<keyword evidence="3" id="KW-0732">Signal</keyword>
<dbReference type="PANTHER" id="PTHR47360:SF1">
    <property type="entry name" value="ENDOPEPTIDASE NLPC-RELATED"/>
    <property type="match status" value="1"/>
</dbReference>
<proteinExistence type="inferred from homology"/>
<name>A0A2S9GXR5_9BURK</name>
<dbReference type="SUPFAM" id="SSF54001">
    <property type="entry name" value="Cysteine proteinases"/>
    <property type="match status" value="1"/>
</dbReference>
<dbReference type="GO" id="GO:0008234">
    <property type="term" value="F:cysteine-type peptidase activity"/>
    <property type="evidence" value="ECO:0007669"/>
    <property type="project" value="UniProtKB-KW"/>
</dbReference>
<dbReference type="PROSITE" id="PS51935">
    <property type="entry name" value="NLPC_P60"/>
    <property type="match status" value="1"/>
</dbReference>
<evidence type="ECO:0000259" key="6">
    <source>
        <dbReference type="PROSITE" id="PS51935"/>
    </source>
</evidence>
<evidence type="ECO:0000256" key="3">
    <source>
        <dbReference type="ARBA" id="ARBA00022729"/>
    </source>
</evidence>
<dbReference type="InterPro" id="IPR000064">
    <property type="entry name" value="NLP_P60_dom"/>
</dbReference>
<gene>
    <name evidence="7" type="ORF">S2091_2878</name>
</gene>
<dbReference type="GO" id="GO:0006508">
    <property type="term" value="P:proteolysis"/>
    <property type="evidence" value="ECO:0007669"/>
    <property type="project" value="UniProtKB-KW"/>
</dbReference>
<dbReference type="InterPro" id="IPR038765">
    <property type="entry name" value="Papain-like_cys_pep_sf"/>
</dbReference>
<dbReference type="Pfam" id="PF00877">
    <property type="entry name" value="NLPC_P60"/>
    <property type="match status" value="1"/>
</dbReference>
<evidence type="ECO:0000256" key="4">
    <source>
        <dbReference type="ARBA" id="ARBA00022801"/>
    </source>
</evidence>
<dbReference type="OrthoDB" id="9807055at2"/>